<keyword evidence="7" id="KW-1185">Reference proteome</keyword>
<dbReference type="SUPFAM" id="SSF57850">
    <property type="entry name" value="RING/U-box"/>
    <property type="match status" value="1"/>
</dbReference>
<dbReference type="Proteomes" id="UP000800096">
    <property type="component" value="Unassembled WGS sequence"/>
</dbReference>
<gene>
    <name evidence="6" type="ORF">BDU57DRAFT_537325</name>
</gene>
<keyword evidence="1" id="KW-0479">Metal-binding</keyword>
<proteinExistence type="predicted"/>
<dbReference type="InterPro" id="IPR013083">
    <property type="entry name" value="Znf_RING/FYVE/PHD"/>
</dbReference>
<keyword evidence="2 4" id="KW-0863">Zinc-finger</keyword>
<evidence type="ECO:0000256" key="2">
    <source>
        <dbReference type="ARBA" id="ARBA00022771"/>
    </source>
</evidence>
<dbReference type="OrthoDB" id="3756836at2759"/>
<dbReference type="InterPro" id="IPR001841">
    <property type="entry name" value="Znf_RING"/>
</dbReference>
<dbReference type="GO" id="GO:0008270">
    <property type="term" value="F:zinc ion binding"/>
    <property type="evidence" value="ECO:0007669"/>
    <property type="project" value="UniProtKB-KW"/>
</dbReference>
<accession>A0A6A5QPM2</accession>
<name>A0A6A5QPM2_AMPQU</name>
<evidence type="ECO:0000256" key="1">
    <source>
        <dbReference type="ARBA" id="ARBA00022723"/>
    </source>
</evidence>
<evidence type="ECO:0000256" key="4">
    <source>
        <dbReference type="PROSITE-ProRule" id="PRU00175"/>
    </source>
</evidence>
<dbReference type="EMBL" id="ML979134">
    <property type="protein sequence ID" value="KAF1917681.1"/>
    <property type="molecule type" value="Genomic_DNA"/>
</dbReference>
<dbReference type="Gene3D" id="3.30.40.10">
    <property type="entry name" value="Zinc/RING finger domain, C3HC4 (zinc finger)"/>
    <property type="match status" value="1"/>
</dbReference>
<organism evidence="6 7">
    <name type="scientific">Ampelomyces quisqualis</name>
    <name type="common">Powdery mildew agent</name>
    <dbReference type="NCBI Taxonomy" id="50730"/>
    <lineage>
        <taxon>Eukaryota</taxon>
        <taxon>Fungi</taxon>
        <taxon>Dikarya</taxon>
        <taxon>Ascomycota</taxon>
        <taxon>Pezizomycotina</taxon>
        <taxon>Dothideomycetes</taxon>
        <taxon>Pleosporomycetidae</taxon>
        <taxon>Pleosporales</taxon>
        <taxon>Pleosporineae</taxon>
        <taxon>Phaeosphaeriaceae</taxon>
        <taxon>Ampelomyces</taxon>
    </lineage>
</organism>
<dbReference type="AlphaFoldDB" id="A0A6A5QPM2"/>
<sequence length="468" mass="53363">MPNTISIKGRAEKRSLKSFPLDYLTSLFLPHVHDATSVRSYIIPFLAEAANQAVEYILTDADARLDISEYQALAKEMFMTRVYLDPSSAQLKRDLFNIPIEDFFDICVQTLRQWEATDVSLEKLAHWIAGCAMHPLADTNRSLGPLLGRYALRFPAPLTWYSEQEAMLTNEFRTTYSTTLEQYSEMAETLVTIAIFLPSDDLVQAIQQFLQFAMNMVDVWIVYENSPEPRDQVLQVALDCVSLAWDNMLDAPFSGLSYHLRYRLSLMNIDKHLLKVMNDLLRRSRLHKTRPAVLHFTLWQCTLQGIAKIDNYRIRKDLFKSILASNFNFPSGEYDGQMAILDIPEYYRPAKTVDQVTTLLNAHIRPLTDEAPEAVPIKAIGCTNDPHDLGTLILEAPATDRCTICQDDFTDPANDFMSLKPCGHIFHYDCVYILANRPPTKIIVFGVVVDLDEFTHQLTQMLSATFAQ</sequence>
<evidence type="ECO:0000313" key="7">
    <source>
        <dbReference type="Proteomes" id="UP000800096"/>
    </source>
</evidence>
<protein>
    <recommendedName>
        <fullName evidence="5">RING-type domain-containing protein</fullName>
    </recommendedName>
</protein>
<reference evidence="6" key="1">
    <citation type="journal article" date="2020" name="Stud. Mycol.">
        <title>101 Dothideomycetes genomes: a test case for predicting lifestyles and emergence of pathogens.</title>
        <authorList>
            <person name="Haridas S."/>
            <person name="Albert R."/>
            <person name="Binder M."/>
            <person name="Bloem J."/>
            <person name="Labutti K."/>
            <person name="Salamov A."/>
            <person name="Andreopoulos B."/>
            <person name="Baker S."/>
            <person name="Barry K."/>
            <person name="Bills G."/>
            <person name="Bluhm B."/>
            <person name="Cannon C."/>
            <person name="Castanera R."/>
            <person name="Culley D."/>
            <person name="Daum C."/>
            <person name="Ezra D."/>
            <person name="Gonzalez J."/>
            <person name="Henrissat B."/>
            <person name="Kuo A."/>
            <person name="Liang C."/>
            <person name="Lipzen A."/>
            <person name="Lutzoni F."/>
            <person name="Magnuson J."/>
            <person name="Mondo S."/>
            <person name="Nolan M."/>
            <person name="Ohm R."/>
            <person name="Pangilinan J."/>
            <person name="Park H.-J."/>
            <person name="Ramirez L."/>
            <person name="Alfaro M."/>
            <person name="Sun H."/>
            <person name="Tritt A."/>
            <person name="Yoshinaga Y."/>
            <person name="Zwiers L.-H."/>
            <person name="Turgeon B."/>
            <person name="Goodwin S."/>
            <person name="Spatafora J."/>
            <person name="Crous P."/>
            <person name="Grigoriev I."/>
        </authorList>
    </citation>
    <scope>NUCLEOTIDE SEQUENCE</scope>
    <source>
        <strain evidence="6">HMLAC05119</strain>
    </source>
</reference>
<evidence type="ECO:0000313" key="6">
    <source>
        <dbReference type="EMBL" id="KAF1917681.1"/>
    </source>
</evidence>
<keyword evidence="3" id="KW-0862">Zinc</keyword>
<dbReference type="PROSITE" id="PS50089">
    <property type="entry name" value="ZF_RING_2"/>
    <property type="match status" value="1"/>
</dbReference>
<evidence type="ECO:0000259" key="5">
    <source>
        <dbReference type="PROSITE" id="PS50089"/>
    </source>
</evidence>
<dbReference type="InterPro" id="IPR027370">
    <property type="entry name" value="Znf-RING_euk"/>
</dbReference>
<dbReference type="Pfam" id="PF13445">
    <property type="entry name" value="zf-RING_UBOX"/>
    <property type="match status" value="1"/>
</dbReference>
<evidence type="ECO:0000256" key="3">
    <source>
        <dbReference type="ARBA" id="ARBA00022833"/>
    </source>
</evidence>
<feature type="domain" description="RING-type" evidence="5">
    <location>
        <begin position="402"/>
        <end position="431"/>
    </location>
</feature>